<proteinExistence type="predicted"/>
<keyword evidence="1" id="KW-0812">Transmembrane</keyword>
<evidence type="ECO:0000256" key="1">
    <source>
        <dbReference type="SAM" id="Phobius"/>
    </source>
</evidence>
<accession>A0A2G9YD81</accession>
<comment type="caution">
    <text evidence="2">The sequence shown here is derived from an EMBL/GenBank/DDBJ whole genome shotgun (WGS) entry which is preliminary data.</text>
</comment>
<keyword evidence="1" id="KW-0472">Membrane</keyword>
<dbReference type="EMBL" id="PCRH01000027">
    <property type="protein sequence ID" value="PIP17187.1"/>
    <property type="molecule type" value="Genomic_DNA"/>
</dbReference>
<evidence type="ECO:0000313" key="3">
    <source>
        <dbReference type="Proteomes" id="UP000231480"/>
    </source>
</evidence>
<sequence>MFKQLFVIIIIALVMYIALDSWAGSMFKPLADASADVSAKLDVQKQQADKIIIISVIGIFCFFVLIASRVWIKNV</sequence>
<keyword evidence="1" id="KW-1133">Transmembrane helix</keyword>
<feature type="transmembrane region" description="Helical" evidence="1">
    <location>
        <begin position="51"/>
        <end position="72"/>
    </location>
</feature>
<protein>
    <submittedName>
        <fullName evidence="2">Uncharacterized protein</fullName>
    </submittedName>
</protein>
<gene>
    <name evidence="2" type="ORF">COX44_01235</name>
</gene>
<dbReference type="Proteomes" id="UP000231480">
    <property type="component" value="Unassembled WGS sequence"/>
</dbReference>
<organism evidence="2 3">
    <name type="scientific">Candidatus Portnoybacteria bacterium CG23_combo_of_CG06-09_8_20_14_all_37_13</name>
    <dbReference type="NCBI Taxonomy" id="1974819"/>
    <lineage>
        <taxon>Bacteria</taxon>
        <taxon>Candidatus Portnoyibacteriota</taxon>
    </lineage>
</organism>
<dbReference type="AlphaFoldDB" id="A0A2G9YD81"/>
<feature type="transmembrane region" description="Helical" evidence="1">
    <location>
        <begin position="6"/>
        <end position="30"/>
    </location>
</feature>
<name>A0A2G9YD81_9BACT</name>
<evidence type="ECO:0000313" key="2">
    <source>
        <dbReference type="EMBL" id="PIP17187.1"/>
    </source>
</evidence>
<reference evidence="2 3" key="1">
    <citation type="submission" date="2017-09" db="EMBL/GenBank/DDBJ databases">
        <title>Depth-based differentiation of microbial function through sediment-hosted aquifers and enrichment of novel symbionts in the deep terrestrial subsurface.</title>
        <authorList>
            <person name="Probst A.J."/>
            <person name="Ladd B."/>
            <person name="Jarett J.K."/>
            <person name="Geller-Mcgrath D.E."/>
            <person name="Sieber C.M."/>
            <person name="Emerson J.B."/>
            <person name="Anantharaman K."/>
            <person name="Thomas B.C."/>
            <person name="Malmstrom R."/>
            <person name="Stieglmeier M."/>
            <person name="Klingl A."/>
            <person name="Woyke T."/>
            <person name="Ryan C.M."/>
            <person name="Banfield J.F."/>
        </authorList>
    </citation>
    <scope>NUCLEOTIDE SEQUENCE [LARGE SCALE GENOMIC DNA]</scope>
    <source>
        <strain evidence="2">CG23_combo_of_CG06-09_8_20_14_all_37_13</strain>
    </source>
</reference>